<dbReference type="EMBL" id="CP116766">
    <property type="protein sequence ID" value="WCL71527.1"/>
    <property type="molecule type" value="Genomic_DNA"/>
</dbReference>
<evidence type="ECO:0000313" key="1">
    <source>
        <dbReference type="EMBL" id="WCL71527.1"/>
    </source>
</evidence>
<accession>A0ABY7RJR4</accession>
<protein>
    <submittedName>
        <fullName evidence="1">BrnA antitoxin family protein</fullName>
    </submittedName>
</protein>
<name>A0ABY7RJR4_9NEIS</name>
<dbReference type="RefSeq" id="WP_237090351.1">
    <property type="nucleotide sequence ID" value="NZ_CP116766.1"/>
</dbReference>
<keyword evidence="2" id="KW-1185">Reference proteome</keyword>
<dbReference type="Proteomes" id="UP001221268">
    <property type="component" value="Chromosome"/>
</dbReference>
<gene>
    <name evidence="1" type="ORF">PJU73_09450</name>
</gene>
<dbReference type="Pfam" id="PF12441">
    <property type="entry name" value="CopG_antitoxin"/>
    <property type="match status" value="1"/>
</dbReference>
<dbReference type="InterPro" id="IPR022148">
    <property type="entry name" value="CopG_antitoxin"/>
</dbReference>
<organism evidence="1 2">
    <name type="scientific">Neisseria lisongii</name>
    <dbReference type="NCBI Taxonomy" id="2912188"/>
    <lineage>
        <taxon>Bacteria</taxon>
        <taxon>Pseudomonadati</taxon>
        <taxon>Pseudomonadota</taxon>
        <taxon>Betaproteobacteria</taxon>
        <taxon>Neisseriales</taxon>
        <taxon>Neisseriaceae</taxon>
        <taxon>Neisseria</taxon>
    </lineage>
</organism>
<evidence type="ECO:0000313" key="2">
    <source>
        <dbReference type="Proteomes" id="UP001221268"/>
    </source>
</evidence>
<sequence length="98" mass="11129">MANLDEQWENGELGRDERFVQKSNATSQSAIDEMLALQAISIRLPKGLLQDLKNIAELNGIGYQPLIKQILNRFIDGEKKMMANEKIQEELAKMKKIA</sequence>
<reference evidence="1 2" key="1">
    <citation type="submission" date="2023-01" db="EMBL/GenBank/DDBJ databases">
        <authorList>
            <person name="Yang C."/>
        </authorList>
    </citation>
    <scope>NUCLEOTIDE SEQUENCE [LARGE SCALE GENOMIC DNA]</scope>
    <source>
        <strain evidence="1 2">ZJ106</strain>
    </source>
</reference>
<proteinExistence type="predicted"/>